<evidence type="ECO:0000256" key="10">
    <source>
        <dbReference type="ARBA" id="ARBA00022833"/>
    </source>
</evidence>
<comment type="caution">
    <text evidence="16">The sequence shown here is derived from an EMBL/GenBank/DDBJ whole genome shotgun (WGS) entry which is preliminary data.</text>
</comment>
<keyword evidence="9" id="KW-0378">Hydrolase</keyword>
<dbReference type="EMBL" id="BAABVV010000036">
    <property type="protein sequence ID" value="GAA6114489.1"/>
    <property type="molecule type" value="Genomic_DNA"/>
</dbReference>
<dbReference type="NCBIfam" id="TIGR01910">
    <property type="entry name" value="DapE-ArgE"/>
    <property type="match status" value="1"/>
</dbReference>
<keyword evidence="12" id="KW-0457">Lysine biosynthesis</keyword>
<dbReference type="InterPro" id="IPR050072">
    <property type="entry name" value="Peptidase_M20A"/>
</dbReference>
<comment type="cofactor">
    <cofactor evidence="1">
        <name>Co(2+)</name>
        <dbReference type="ChEBI" id="CHEBI:48828"/>
    </cofactor>
</comment>
<evidence type="ECO:0000256" key="1">
    <source>
        <dbReference type="ARBA" id="ARBA00001941"/>
    </source>
</evidence>
<evidence type="ECO:0000313" key="16">
    <source>
        <dbReference type="EMBL" id="GAA6114489.1"/>
    </source>
</evidence>
<evidence type="ECO:0000256" key="8">
    <source>
        <dbReference type="ARBA" id="ARBA00022723"/>
    </source>
</evidence>
<name>A0ABP9ZI53_9LACO</name>
<keyword evidence="11" id="KW-0220">Diaminopimelate biosynthesis</keyword>
<comment type="pathway">
    <text evidence="3">Amino-acid biosynthesis; L-lysine biosynthesis via DAP pathway; LL-2,6-diaminopimelate from (S)-tetrahydrodipicolinate (succinylase route): step 3/3.</text>
</comment>
<evidence type="ECO:0000256" key="9">
    <source>
        <dbReference type="ARBA" id="ARBA00022801"/>
    </source>
</evidence>
<dbReference type="RefSeq" id="WP_353318025.1">
    <property type="nucleotide sequence ID" value="NZ_BAABVV010000036.1"/>
</dbReference>
<evidence type="ECO:0000256" key="14">
    <source>
        <dbReference type="ARBA" id="ARBA00051301"/>
    </source>
</evidence>
<dbReference type="InterPro" id="IPR011650">
    <property type="entry name" value="Peptidase_M20_dimer"/>
</dbReference>
<dbReference type="CDD" id="cd08659">
    <property type="entry name" value="M20_ArgE_DapE-like"/>
    <property type="match status" value="1"/>
</dbReference>
<dbReference type="NCBIfam" id="NF006365">
    <property type="entry name" value="PRK08588.1"/>
    <property type="match status" value="1"/>
</dbReference>
<dbReference type="InterPro" id="IPR010182">
    <property type="entry name" value="ArgE/DapE"/>
</dbReference>
<dbReference type="InterPro" id="IPR036264">
    <property type="entry name" value="Bact_exopeptidase_dim_dom"/>
</dbReference>
<gene>
    <name evidence="16" type="ORF">AP20H10_08520</name>
</gene>
<accession>A0ABP9ZI53</accession>
<evidence type="ECO:0000259" key="15">
    <source>
        <dbReference type="Pfam" id="PF07687"/>
    </source>
</evidence>
<evidence type="ECO:0000256" key="7">
    <source>
        <dbReference type="ARBA" id="ARBA00022605"/>
    </source>
</evidence>
<evidence type="ECO:0000256" key="6">
    <source>
        <dbReference type="ARBA" id="ARBA00016853"/>
    </source>
</evidence>
<evidence type="ECO:0000256" key="2">
    <source>
        <dbReference type="ARBA" id="ARBA00001947"/>
    </source>
</evidence>
<dbReference type="SUPFAM" id="SSF55031">
    <property type="entry name" value="Bacterial exopeptidase dimerisation domain"/>
    <property type="match status" value="1"/>
</dbReference>
<dbReference type="PROSITE" id="PS00758">
    <property type="entry name" value="ARGE_DAPE_CPG2_1"/>
    <property type="match status" value="1"/>
</dbReference>
<dbReference type="Gene3D" id="3.40.630.10">
    <property type="entry name" value="Zn peptidases"/>
    <property type="match status" value="2"/>
</dbReference>
<feature type="domain" description="Peptidase M20 dimerisation" evidence="15">
    <location>
        <begin position="180"/>
        <end position="285"/>
    </location>
</feature>
<comment type="similarity">
    <text evidence="4">Belongs to the peptidase M20A family.</text>
</comment>
<evidence type="ECO:0000256" key="11">
    <source>
        <dbReference type="ARBA" id="ARBA00022915"/>
    </source>
</evidence>
<keyword evidence="13" id="KW-0170">Cobalt</keyword>
<evidence type="ECO:0000313" key="17">
    <source>
        <dbReference type="Proteomes" id="UP001438112"/>
    </source>
</evidence>
<dbReference type="Pfam" id="PF07687">
    <property type="entry name" value="M20_dimer"/>
    <property type="match status" value="1"/>
</dbReference>
<comment type="catalytic activity">
    <reaction evidence="14">
        <text>N-succinyl-(2S,6S)-2,6-diaminopimelate + H2O = (2S,6S)-2,6-diaminopimelate + succinate</text>
        <dbReference type="Rhea" id="RHEA:22608"/>
        <dbReference type="ChEBI" id="CHEBI:15377"/>
        <dbReference type="ChEBI" id="CHEBI:30031"/>
        <dbReference type="ChEBI" id="CHEBI:57609"/>
        <dbReference type="ChEBI" id="CHEBI:58087"/>
        <dbReference type="EC" id="3.5.1.18"/>
    </reaction>
</comment>
<dbReference type="InterPro" id="IPR001261">
    <property type="entry name" value="ArgE/DapE_CS"/>
</dbReference>
<evidence type="ECO:0000256" key="3">
    <source>
        <dbReference type="ARBA" id="ARBA00005130"/>
    </source>
</evidence>
<keyword evidence="7" id="KW-0028">Amino-acid biosynthesis</keyword>
<keyword evidence="8" id="KW-0479">Metal-binding</keyword>
<dbReference type="Gene3D" id="3.30.70.360">
    <property type="match status" value="1"/>
</dbReference>
<organism evidence="16 17">
    <name type="scientific">Apilactobacillus apinorum</name>
    <dbReference type="NCBI Taxonomy" id="1218495"/>
    <lineage>
        <taxon>Bacteria</taxon>
        <taxon>Bacillati</taxon>
        <taxon>Bacillota</taxon>
        <taxon>Bacilli</taxon>
        <taxon>Lactobacillales</taxon>
        <taxon>Lactobacillaceae</taxon>
        <taxon>Apilactobacillus</taxon>
    </lineage>
</organism>
<evidence type="ECO:0000256" key="13">
    <source>
        <dbReference type="ARBA" id="ARBA00023285"/>
    </source>
</evidence>
<protein>
    <recommendedName>
        <fullName evidence="6">Probable succinyl-diaminopimelate desuccinylase</fullName>
        <ecNumber evidence="5">3.5.1.18</ecNumber>
    </recommendedName>
</protein>
<dbReference type="SUPFAM" id="SSF53187">
    <property type="entry name" value="Zn-dependent exopeptidases"/>
    <property type="match status" value="1"/>
</dbReference>
<evidence type="ECO:0000256" key="4">
    <source>
        <dbReference type="ARBA" id="ARBA00006247"/>
    </source>
</evidence>
<evidence type="ECO:0000256" key="12">
    <source>
        <dbReference type="ARBA" id="ARBA00023154"/>
    </source>
</evidence>
<reference evidence="16 17" key="1">
    <citation type="submission" date="2024-03" db="EMBL/GenBank/DDBJ databases">
        <title>Inconsistent identification of Apilactobacillus kunkeei-related strains obtained by well-developed overall genome related indices.</title>
        <authorList>
            <person name="Maeno S."/>
            <person name="Endo A."/>
        </authorList>
    </citation>
    <scope>NUCLEOTIDE SEQUENCE [LARGE SCALE GENOMIC DNA]</scope>
    <source>
        <strain evidence="16 17">20H-10</strain>
    </source>
</reference>
<dbReference type="EC" id="3.5.1.18" evidence="5"/>
<sequence>MDKETKLQILKDLVSINTVDANENEIAEYLASLFDKYDIGHEVIKQFDNRSNLVAEIGHDNDKVIAFEGHEDTVHENNRSEWKHDPFNPVVVDNKIYGRGVTDMKAGLAAMAIALIELKEEKVHLSGRLKFIATISEELTQGGANYLSQEGLIDDVDAMVVGEPTGNEIDGKNHHKLIFGHKGALIYTVKSIGKAAHSSTPELGIDAIENLIQYRLAEQKYFANQNQVDEDLGKTIYTPDVFEGGKQVNSIPDFALQKVMVRTIPQLTNEQIIEDLHKLIDQFNQKDGFNLSLEINFSGNPVKSNLDSKIVEVIQEKATEQFGEPFALDTLSLGTDASQYKTCKPNLDLLVLGPGNQTAHQTDENIDLDSYFSFIDLYKEIAKKYLE</sequence>
<dbReference type="Pfam" id="PF01546">
    <property type="entry name" value="Peptidase_M20"/>
    <property type="match status" value="1"/>
</dbReference>
<dbReference type="PANTHER" id="PTHR43808">
    <property type="entry name" value="ACETYLORNITHINE DEACETYLASE"/>
    <property type="match status" value="1"/>
</dbReference>
<dbReference type="PANTHER" id="PTHR43808:SF8">
    <property type="entry name" value="PEPTIDASE M20 DIMERISATION DOMAIN-CONTAINING PROTEIN"/>
    <property type="match status" value="1"/>
</dbReference>
<keyword evidence="10" id="KW-0862">Zinc</keyword>
<dbReference type="InterPro" id="IPR002933">
    <property type="entry name" value="Peptidase_M20"/>
</dbReference>
<keyword evidence="17" id="KW-1185">Reference proteome</keyword>
<evidence type="ECO:0000256" key="5">
    <source>
        <dbReference type="ARBA" id="ARBA00011921"/>
    </source>
</evidence>
<proteinExistence type="inferred from homology"/>
<dbReference type="Proteomes" id="UP001438112">
    <property type="component" value="Unassembled WGS sequence"/>
</dbReference>
<comment type="cofactor">
    <cofactor evidence="2">
        <name>Zn(2+)</name>
        <dbReference type="ChEBI" id="CHEBI:29105"/>
    </cofactor>
</comment>